<evidence type="ECO:0000256" key="3">
    <source>
        <dbReference type="ARBA" id="ARBA00012918"/>
    </source>
</evidence>
<feature type="binding site" evidence="6">
    <location>
        <position position="188"/>
    </location>
    <ligand>
        <name>substrate</name>
    </ligand>
</feature>
<evidence type="ECO:0000313" key="7">
    <source>
        <dbReference type="EMBL" id="KGE89626.1"/>
    </source>
</evidence>
<dbReference type="GO" id="GO:0006537">
    <property type="term" value="P:glutamate biosynthetic process"/>
    <property type="evidence" value="ECO:0007669"/>
    <property type="project" value="TreeGrafter"/>
</dbReference>
<feature type="binding site" evidence="6">
    <location>
        <position position="63"/>
    </location>
    <ligand>
        <name>substrate</name>
    </ligand>
</feature>
<gene>
    <name evidence="6" type="primary">glsA</name>
    <name evidence="7" type="ORF">IX84_00905</name>
</gene>
<feature type="binding site" evidence="6">
    <location>
        <position position="113"/>
    </location>
    <ligand>
        <name>substrate</name>
    </ligand>
</feature>
<evidence type="ECO:0000256" key="5">
    <source>
        <dbReference type="ARBA" id="ARBA00049534"/>
    </source>
</evidence>
<dbReference type="InterPro" id="IPR015868">
    <property type="entry name" value="Glutaminase"/>
</dbReference>
<dbReference type="NCBIfam" id="NF002132">
    <property type="entry name" value="PRK00971.1-1"/>
    <property type="match status" value="1"/>
</dbReference>
<keyword evidence="6" id="KW-0007">Acetylation</keyword>
<dbReference type="HAMAP" id="MF_00313">
    <property type="entry name" value="Glutaminase"/>
    <property type="match status" value="1"/>
</dbReference>
<feature type="binding site" evidence="6">
    <location>
        <position position="240"/>
    </location>
    <ligand>
        <name>substrate</name>
    </ligand>
</feature>
<dbReference type="InterPro" id="IPR012338">
    <property type="entry name" value="Beta-lactam/transpept-like"/>
</dbReference>
<proteinExistence type="inferred from homology"/>
<name>A0A098SBS6_9BACT</name>
<dbReference type="RefSeq" id="WP_044215758.1">
    <property type="nucleotide sequence ID" value="NZ_JBKAGJ010000048.1"/>
</dbReference>
<dbReference type="GO" id="GO:0004359">
    <property type="term" value="F:glutaminase activity"/>
    <property type="evidence" value="ECO:0007669"/>
    <property type="project" value="UniProtKB-UniRule"/>
</dbReference>
<protein>
    <recommendedName>
        <fullName evidence="3 6">Glutaminase</fullName>
        <ecNumber evidence="3 6">3.5.1.2</ecNumber>
    </recommendedName>
</protein>
<dbReference type="AlphaFoldDB" id="A0A098SBS6"/>
<keyword evidence="8" id="KW-1185">Reference proteome</keyword>
<sequence>MDYQGIIEEIAALVRPEFGKGKVADYIPALAKVPASKFGIAVRTLSGDTFQVGDAEEAFSIQSISKVFALAQAYPIYGEALWERVGMEPSGNPFNSLVQLEYEKGIPRNPFINAGALVITDMLIEHFPKPKTRMLDFIRELSGSDDVYYDYEVTRSEREFGFTNAALVNFMKSHYNIKAPVEQVLDVYFHQCSVAMNCRELASAFLLLANHGVHPRNGQRILTKSQAKRINAIMLTCGFYDEAGEFAFCVGLPGKSGVGGGIVAVIPNELSIAVWSPELNEHGNSQAGIKALELFTTMTEMSIF</sequence>
<dbReference type="GO" id="GO:0006543">
    <property type="term" value="P:L-glutamine catabolic process"/>
    <property type="evidence" value="ECO:0007669"/>
    <property type="project" value="TreeGrafter"/>
</dbReference>
<dbReference type="PANTHER" id="PTHR12544">
    <property type="entry name" value="GLUTAMINASE"/>
    <property type="match status" value="1"/>
</dbReference>
<keyword evidence="4 6" id="KW-0378">Hydrolase</keyword>
<evidence type="ECO:0000256" key="1">
    <source>
        <dbReference type="ARBA" id="ARBA00011076"/>
    </source>
</evidence>
<evidence type="ECO:0000256" key="6">
    <source>
        <dbReference type="HAMAP-Rule" id="MF_00313"/>
    </source>
</evidence>
<dbReference type="STRING" id="1524460.IX84_00905"/>
<reference evidence="7 8" key="1">
    <citation type="journal article" date="2014" name="Int. J. Syst. Evol. Microbiol.">
        <title>Phaeodactylibacter xiamenensis gen. nov., sp. nov., a member of the family Saprospiraceae isolated from the marine alga Phaeodactylum tricornutum.</title>
        <authorList>
            <person name="Chen Z.Jr."/>
            <person name="Lei X."/>
            <person name="Lai Q."/>
            <person name="Li Y."/>
            <person name="Zhang B."/>
            <person name="Zhang J."/>
            <person name="Zhang H."/>
            <person name="Yang L."/>
            <person name="Zheng W."/>
            <person name="Tian Y."/>
            <person name="Yu Z."/>
            <person name="Xu H.Jr."/>
            <person name="Zheng T."/>
        </authorList>
    </citation>
    <scope>NUCLEOTIDE SEQUENCE [LARGE SCALE GENOMIC DNA]</scope>
    <source>
        <strain evidence="7 8">KD52</strain>
    </source>
</reference>
<organism evidence="7 8">
    <name type="scientific">Phaeodactylibacter xiamenensis</name>
    <dbReference type="NCBI Taxonomy" id="1524460"/>
    <lineage>
        <taxon>Bacteria</taxon>
        <taxon>Pseudomonadati</taxon>
        <taxon>Bacteroidota</taxon>
        <taxon>Saprospiria</taxon>
        <taxon>Saprospirales</taxon>
        <taxon>Haliscomenobacteraceae</taxon>
        <taxon>Phaeodactylibacter</taxon>
    </lineage>
</organism>
<comment type="similarity">
    <text evidence="1 6">Belongs to the glutaminase family.</text>
</comment>
<dbReference type="EC" id="3.5.1.2" evidence="3 6"/>
<feature type="binding site" evidence="6">
    <location>
        <position position="157"/>
    </location>
    <ligand>
        <name>substrate</name>
    </ligand>
</feature>
<dbReference type="Gene3D" id="3.40.710.10">
    <property type="entry name" value="DD-peptidase/beta-lactamase superfamily"/>
    <property type="match status" value="1"/>
</dbReference>
<comment type="catalytic activity">
    <reaction evidence="5 6">
        <text>L-glutamine + H2O = L-glutamate + NH4(+)</text>
        <dbReference type="Rhea" id="RHEA:15889"/>
        <dbReference type="ChEBI" id="CHEBI:15377"/>
        <dbReference type="ChEBI" id="CHEBI:28938"/>
        <dbReference type="ChEBI" id="CHEBI:29985"/>
        <dbReference type="ChEBI" id="CHEBI:58359"/>
        <dbReference type="EC" id="3.5.1.2"/>
    </reaction>
</comment>
<dbReference type="EMBL" id="JPOS01000003">
    <property type="protein sequence ID" value="KGE89626.1"/>
    <property type="molecule type" value="Genomic_DNA"/>
</dbReference>
<comment type="subunit">
    <text evidence="2 6">Homotetramer.</text>
</comment>
<dbReference type="NCBIfam" id="TIGR03814">
    <property type="entry name" value="Gln_ase"/>
    <property type="match status" value="1"/>
</dbReference>
<feature type="binding site" evidence="6">
    <location>
        <position position="164"/>
    </location>
    <ligand>
        <name>substrate</name>
    </ligand>
</feature>
<feature type="binding site" evidence="6">
    <location>
        <position position="258"/>
    </location>
    <ligand>
        <name>substrate</name>
    </ligand>
</feature>
<dbReference type="Pfam" id="PF04960">
    <property type="entry name" value="Glutaminase"/>
    <property type="match status" value="1"/>
</dbReference>
<accession>A0A098SBS6</accession>
<dbReference type="Proteomes" id="UP000029736">
    <property type="component" value="Unassembled WGS sequence"/>
</dbReference>
<dbReference type="PANTHER" id="PTHR12544:SF29">
    <property type="entry name" value="GLUTAMINASE"/>
    <property type="match status" value="1"/>
</dbReference>
<dbReference type="FunFam" id="3.40.710.10:FF:000005">
    <property type="entry name" value="Glutaminase"/>
    <property type="match status" value="1"/>
</dbReference>
<dbReference type="OrthoDB" id="9788822at2"/>
<evidence type="ECO:0000256" key="2">
    <source>
        <dbReference type="ARBA" id="ARBA00011881"/>
    </source>
</evidence>
<evidence type="ECO:0000313" key="8">
    <source>
        <dbReference type="Proteomes" id="UP000029736"/>
    </source>
</evidence>
<dbReference type="SUPFAM" id="SSF56601">
    <property type="entry name" value="beta-lactamase/transpeptidase-like"/>
    <property type="match status" value="1"/>
</dbReference>
<comment type="caution">
    <text evidence="7">The sequence shown here is derived from an EMBL/GenBank/DDBJ whole genome shotgun (WGS) entry which is preliminary data.</text>
</comment>
<evidence type="ECO:0000256" key="4">
    <source>
        <dbReference type="ARBA" id="ARBA00022801"/>
    </source>
</evidence>
<dbReference type="NCBIfam" id="NF002133">
    <property type="entry name" value="PRK00971.1-2"/>
    <property type="match status" value="1"/>
</dbReference>